<dbReference type="GeneID" id="39501811"/>
<keyword evidence="3" id="KW-0614">Plasmid</keyword>
<evidence type="ECO:0000313" key="5">
    <source>
        <dbReference type="Proteomes" id="UP000185161"/>
    </source>
</evidence>
<name>A0A1L6JHH1_9SPHN</name>
<dbReference type="GO" id="GO:0006400">
    <property type="term" value="P:tRNA modification"/>
    <property type="evidence" value="ECO:0007669"/>
    <property type="project" value="InterPro"/>
</dbReference>
<evidence type="ECO:0000313" key="6">
    <source>
        <dbReference type="Proteomes" id="UP000286681"/>
    </source>
</evidence>
<evidence type="ECO:0000259" key="2">
    <source>
        <dbReference type="Pfam" id="PF23859"/>
    </source>
</evidence>
<dbReference type="Gene3D" id="3.20.20.105">
    <property type="entry name" value="Queuine tRNA-ribosyltransferase-like"/>
    <property type="match status" value="1"/>
</dbReference>
<dbReference type="Pfam" id="PF23859">
    <property type="entry name" value="DpdA"/>
    <property type="match status" value="1"/>
</dbReference>
<dbReference type="AlphaFoldDB" id="A0A1L6JHH1"/>
<feature type="domain" description="DeoxyPurine in DNA protein A" evidence="2">
    <location>
        <begin position="64"/>
        <end position="248"/>
    </location>
</feature>
<accession>A0A1L6JHH1</accession>
<protein>
    <recommendedName>
        <fullName evidence="2">DeoxyPurine in DNA protein A domain-containing protein</fullName>
    </recommendedName>
</protein>
<evidence type="ECO:0000313" key="4">
    <source>
        <dbReference type="EMBL" id="RSV00243.1"/>
    </source>
</evidence>
<feature type="region of interest" description="Disordered" evidence="1">
    <location>
        <begin position="272"/>
        <end position="291"/>
    </location>
</feature>
<geneLocation type="plasmid" evidence="3 5">
    <name>tig00000001</name>
</geneLocation>
<reference evidence="5" key="2">
    <citation type="submission" date="2016-12" db="EMBL/GenBank/DDBJ databases">
        <title>Whole genome sequencing of Sphingomonas sp. ABOJV.</title>
        <authorList>
            <person name="Conlan S."/>
            <person name="Thomas P.J."/>
            <person name="Mullikin J."/>
            <person name="Palmore T.N."/>
            <person name="Frank K.M."/>
            <person name="Segre J.A."/>
        </authorList>
    </citation>
    <scope>NUCLEOTIDE SEQUENCE [LARGE SCALE GENOMIC DNA]</scope>
    <source>
        <strain evidence="5">ABOJV</strain>
        <plasmid evidence="5">Plasmid tig00000001</plasmid>
    </source>
</reference>
<dbReference type="KEGG" id="skr:BRX40_21915"/>
<dbReference type="InterPro" id="IPR036511">
    <property type="entry name" value="TGT-like_sf"/>
</dbReference>
<dbReference type="EMBL" id="QQWO01000018">
    <property type="protein sequence ID" value="RSV00243.1"/>
    <property type="molecule type" value="Genomic_DNA"/>
</dbReference>
<proteinExistence type="predicted"/>
<sequence length="337" mass="37594">MPINVIVGLPHLNDGPILQRARALGRTALISANALSRWSEKRGWREWTGWRLGQLQNARGLSGLCLDSAGFVATARYGGFPWSLSDYVSLAAAYPFQWWASADYCVEAEIARDRDEVFDRLSRTIRANRDCRILGEDAGIADRLMPVIQGRRPSDYERCVDALWGSLRPGALIGVGSMCRRDIHGPEGLIAVIDHLDQILPAGVLLHAFGVKGTALPFLLPFAHRVASIDSQAYGVGARRAALKAGISKTDRVVADYMEQWLAGQYHRLTERPRRLPQQRPADADPPPIDPWEAAIAQARTEIRDLIESGDLDHDEMFEPWLEQWAADIFHDQTAER</sequence>
<organism evidence="3 5">
    <name type="scientific">Sphingomonas koreensis</name>
    <dbReference type="NCBI Taxonomy" id="93064"/>
    <lineage>
        <taxon>Bacteria</taxon>
        <taxon>Pseudomonadati</taxon>
        <taxon>Pseudomonadota</taxon>
        <taxon>Alphaproteobacteria</taxon>
        <taxon>Sphingomonadales</taxon>
        <taxon>Sphingomonadaceae</taxon>
        <taxon>Sphingomonas</taxon>
    </lineage>
</organism>
<dbReference type="Proteomes" id="UP000185161">
    <property type="component" value="Plasmid tig00000001"/>
</dbReference>
<dbReference type="Proteomes" id="UP000286681">
    <property type="component" value="Unassembled WGS sequence"/>
</dbReference>
<dbReference type="SUPFAM" id="SSF51713">
    <property type="entry name" value="tRNA-guanine transglycosylase"/>
    <property type="match status" value="1"/>
</dbReference>
<dbReference type="RefSeq" id="WP_062787883.1">
    <property type="nucleotide sequence ID" value="NZ_CP018821.1"/>
</dbReference>
<reference evidence="3" key="1">
    <citation type="submission" date="2016-12" db="EMBL/GenBank/DDBJ databases">
        <title>Whole genome sequencing of Sphingomonas koreensis.</title>
        <authorList>
            <person name="Conlan S."/>
            <person name="Thomas P.J."/>
            <person name="Mullikin J."/>
            <person name="Palmore T.N."/>
            <person name="Frank K.M."/>
            <person name="Segre J.A."/>
        </authorList>
    </citation>
    <scope>NUCLEOTIDE SEQUENCE</scope>
    <source>
        <strain evidence="3">ABOJV</strain>
        <plasmid evidence="3">tig00000001</plasmid>
    </source>
</reference>
<reference evidence="4 6" key="3">
    <citation type="submission" date="2018-07" db="EMBL/GenBank/DDBJ databases">
        <title>Genomic and Epidemiologic Investigation of an Indolent Hospital Outbreak.</title>
        <authorList>
            <person name="Johnson R.C."/>
            <person name="Deming C."/>
            <person name="Conlan S."/>
            <person name="Zellmer C.J."/>
            <person name="Michelin A.V."/>
            <person name="Lee-Lin S."/>
            <person name="Thomas P.J."/>
            <person name="Park M."/>
            <person name="Weingarten R.A."/>
            <person name="Less J."/>
            <person name="Dekker J.P."/>
            <person name="Frank K.M."/>
            <person name="Musser K.A."/>
            <person name="Mcquiston J.R."/>
            <person name="Henderson D.K."/>
            <person name="Lau A.F."/>
            <person name="Palmore T.N."/>
            <person name="Segre J.A."/>
        </authorList>
    </citation>
    <scope>NUCLEOTIDE SEQUENCE [LARGE SCALE GENOMIC DNA]</scope>
    <source>
        <strain evidence="4 6">SK-NIH.Env10_0317</strain>
    </source>
</reference>
<evidence type="ECO:0000313" key="3">
    <source>
        <dbReference type="EMBL" id="APR55267.1"/>
    </source>
</evidence>
<evidence type="ECO:0000256" key="1">
    <source>
        <dbReference type="SAM" id="MobiDB-lite"/>
    </source>
</evidence>
<keyword evidence="5" id="KW-1185">Reference proteome</keyword>
<dbReference type="EMBL" id="CP018821">
    <property type="protein sequence ID" value="APR55267.1"/>
    <property type="molecule type" value="Genomic_DNA"/>
</dbReference>
<dbReference type="GeneID" id="44135228"/>
<gene>
    <name evidence="3" type="ORF">BRX40_21915</name>
    <name evidence="4" type="ORF">CA257_18030</name>
</gene>
<dbReference type="OrthoDB" id="8116828at2"/>
<dbReference type="InterPro" id="IPR055645">
    <property type="entry name" value="DpdA"/>
</dbReference>